<evidence type="ECO:0000256" key="1">
    <source>
        <dbReference type="SAM" id="MobiDB-lite"/>
    </source>
</evidence>
<feature type="region of interest" description="Disordered" evidence="1">
    <location>
        <begin position="128"/>
        <end position="171"/>
    </location>
</feature>
<gene>
    <name evidence="2" type="ORF">MARPO_3636s0001</name>
</gene>
<protein>
    <submittedName>
        <fullName evidence="2">Uncharacterized protein</fullName>
    </submittedName>
</protein>
<keyword evidence="3" id="KW-1185">Reference proteome</keyword>
<evidence type="ECO:0000313" key="3">
    <source>
        <dbReference type="Proteomes" id="UP000244005"/>
    </source>
</evidence>
<reference evidence="3" key="1">
    <citation type="journal article" date="2017" name="Cell">
        <title>Insights into land plant evolution garnered from the Marchantia polymorpha genome.</title>
        <authorList>
            <person name="Bowman J.L."/>
            <person name="Kohchi T."/>
            <person name="Yamato K.T."/>
            <person name="Jenkins J."/>
            <person name="Shu S."/>
            <person name="Ishizaki K."/>
            <person name="Yamaoka S."/>
            <person name="Nishihama R."/>
            <person name="Nakamura Y."/>
            <person name="Berger F."/>
            <person name="Adam C."/>
            <person name="Aki S.S."/>
            <person name="Althoff F."/>
            <person name="Araki T."/>
            <person name="Arteaga-Vazquez M.A."/>
            <person name="Balasubrmanian S."/>
            <person name="Barry K."/>
            <person name="Bauer D."/>
            <person name="Boehm C.R."/>
            <person name="Briginshaw L."/>
            <person name="Caballero-Perez J."/>
            <person name="Catarino B."/>
            <person name="Chen F."/>
            <person name="Chiyoda S."/>
            <person name="Chovatia M."/>
            <person name="Davies K.M."/>
            <person name="Delmans M."/>
            <person name="Demura T."/>
            <person name="Dierschke T."/>
            <person name="Dolan L."/>
            <person name="Dorantes-Acosta A.E."/>
            <person name="Eklund D.M."/>
            <person name="Florent S.N."/>
            <person name="Flores-Sandoval E."/>
            <person name="Fujiyama A."/>
            <person name="Fukuzawa H."/>
            <person name="Galik B."/>
            <person name="Grimanelli D."/>
            <person name="Grimwood J."/>
            <person name="Grossniklaus U."/>
            <person name="Hamada T."/>
            <person name="Haseloff J."/>
            <person name="Hetherington A.J."/>
            <person name="Higo A."/>
            <person name="Hirakawa Y."/>
            <person name="Hundley H.N."/>
            <person name="Ikeda Y."/>
            <person name="Inoue K."/>
            <person name="Inoue S.I."/>
            <person name="Ishida S."/>
            <person name="Jia Q."/>
            <person name="Kakita M."/>
            <person name="Kanazawa T."/>
            <person name="Kawai Y."/>
            <person name="Kawashima T."/>
            <person name="Kennedy M."/>
            <person name="Kinose K."/>
            <person name="Kinoshita T."/>
            <person name="Kohara Y."/>
            <person name="Koide E."/>
            <person name="Komatsu K."/>
            <person name="Kopischke S."/>
            <person name="Kubo M."/>
            <person name="Kyozuka J."/>
            <person name="Lagercrantz U."/>
            <person name="Lin S.S."/>
            <person name="Lindquist E."/>
            <person name="Lipzen A.M."/>
            <person name="Lu C.W."/>
            <person name="De Luna E."/>
            <person name="Martienssen R.A."/>
            <person name="Minamino N."/>
            <person name="Mizutani M."/>
            <person name="Mizutani M."/>
            <person name="Mochizuki N."/>
            <person name="Monte I."/>
            <person name="Mosher R."/>
            <person name="Nagasaki H."/>
            <person name="Nakagami H."/>
            <person name="Naramoto S."/>
            <person name="Nishitani K."/>
            <person name="Ohtani M."/>
            <person name="Okamoto T."/>
            <person name="Okumura M."/>
            <person name="Phillips J."/>
            <person name="Pollak B."/>
            <person name="Reinders A."/>
            <person name="Rovekamp M."/>
            <person name="Sano R."/>
            <person name="Sawa S."/>
            <person name="Schmid M.W."/>
            <person name="Shirakawa M."/>
            <person name="Solano R."/>
            <person name="Spunde A."/>
            <person name="Suetsugu N."/>
            <person name="Sugano S."/>
            <person name="Sugiyama A."/>
            <person name="Sun R."/>
            <person name="Suzuki Y."/>
            <person name="Takenaka M."/>
            <person name="Takezawa D."/>
            <person name="Tomogane H."/>
            <person name="Tsuzuki M."/>
            <person name="Ueda T."/>
            <person name="Umeda M."/>
            <person name="Ward J.M."/>
            <person name="Watanabe Y."/>
            <person name="Yazaki K."/>
            <person name="Yokoyama R."/>
            <person name="Yoshitake Y."/>
            <person name="Yotsui I."/>
            <person name="Zachgo S."/>
            <person name="Schmutz J."/>
        </authorList>
    </citation>
    <scope>NUCLEOTIDE SEQUENCE [LARGE SCALE GENOMIC DNA]</scope>
    <source>
        <strain evidence="3">Tak-1</strain>
    </source>
</reference>
<feature type="compositionally biased region" description="Basic and acidic residues" evidence="1">
    <location>
        <begin position="35"/>
        <end position="75"/>
    </location>
</feature>
<evidence type="ECO:0000313" key="2">
    <source>
        <dbReference type="EMBL" id="PTQ26271.1"/>
    </source>
</evidence>
<sequence length="239" mass="27019">MFQVERWLGGESRKHGSPILLDRLNARARERAALLPLREKAEGSSPGNREKVSNKDSDPALSRDESKEEASKVVVEEESNAVSEIEPHTRRKKRLQHQEHKTELATLIDQEAPDSAIKVKKLKKLKVSDTTEEHVFPLEAPASPGTEEQERKVNDTLTSEDNIERAEENYAADIDRSVPELVEFRVSKWEKKRKKEKRLKIRRGGNLEPSDELVNARGVSGEMVALGNKSMKRSLTVSP</sequence>
<name>A0A2R6VXE8_MARPO</name>
<dbReference type="EMBL" id="KZ775180">
    <property type="protein sequence ID" value="PTQ26271.1"/>
    <property type="molecule type" value="Genomic_DNA"/>
</dbReference>
<dbReference type="Proteomes" id="UP000244005">
    <property type="component" value="Unassembled WGS sequence"/>
</dbReference>
<proteinExistence type="predicted"/>
<organism evidence="2 3">
    <name type="scientific">Marchantia polymorpha</name>
    <name type="common">Common liverwort</name>
    <name type="synonym">Marchantia aquatica</name>
    <dbReference type="NCBI Taxonomy" id="3197"/>
    <lineage>
        <taxon>Eukaryota</taxon>
        <taxon>Viridiplantae</taxon>
        <taxon>Streptophyta</taxon>
        <taxon>Embryophyta</taxon>
        <taxon>Marchantiophyta</taxon>
        <taxon>Marchantiopsida</taxon>
        <taxon>Marchantiidae</taxon>
        <taxon>Marchantiales</taxon>
        <taxon>Marchantiaceae</taxon>
        <taxon>Marchantia</taxon>
    </lineage>
</organism>
<dbReference type="AlphaFoldDB" id="A0A2R6VXE8"/>
<feature type="compositionally biased region" description="Basic and acidic residues" evidence="1">
    <location>
        <begin position="162"/>
        <end position="171"/>
    </location>
</feature>
<feature type="region of interest" description="Disordered" evidence="1">
    <location>
        <begin position="35"/>
        <end position="99"/>
    </location>
</feature>
<accession>A0A2R6VXE8</accession>